<dbReference type="SUPFAM" id="SSF46785">
    <property type="entry name" value="Winged helix' DNA-binding domain"/>
    <property type="match status" value="1"/>
</dbReference>
<dbReference type="InterPro" id="IPR036390">
    <property type="entry name" value="WH_DNA-bd_sf"/>
</dbReference>
<accession>A0AA49GCD0</accession>
<dbReference type="KEGG" id="marp:QYS47_19165"/>
<name>A0AA49GCD0_9BACT</name>
<dbReference type="GO" id="GO:0003700">
    <property type="term" value="F:DNA-binding transcription factor activity"/>
    <property type="evidence" value="ECO:0007669"/>
    <property type="project" value="InterPro"/>
</dbReference>
<dbReference type="EMBL" id="CP129968">
    <property type="protein sequence ID" value="WKK79499.2"/>
    <property type="molecule type" value="Genomic_DNA"/>
</dbReference>
<dbReference type="InterPro" id="IPR039422">
    <property type="entry name" value="MarR/SlyA-like"/>
</dbReference>
<dbReference type="RefSeq" id="WP_322346955.1">
    <property type="nucleotide sequence ID" value="NZ_CP129968.2"/>
</dbReference>
<sequence>MLDNGIKLLQLYQNFLKKNPNASLSDFGKSLASSDKSEIHEDEIEEMSKKMPFPFPAKSADEYIGWAWGRLMNFSQIWEKKAFANQPIHNLTEFGVALYVLSHENCSKSEVANHSLQEKTTIFETIKRLVRNGIINEKENLKDKRSKQLSISKKGQIACFSVMGTANDISKHLVGNLSKEEKINLFDYLIKLDEYHQYCYDNYKDENWEKLKEEMIG</sequence>
<gene>
    <name evidence="1" type="ORF">QYS47_19165</name>
</gene>
<reference evidence="1" key="1">
    <citation type="submission" date="2023-08" db="EMBL/GenBank/DDBJ databases">
        <title>Comparative genomics and taxonomic characterization of three novel marine species of genus Marivirga.</title>
        <authorList>
            <person name="Muhammad N."/>
            <person name="Kim S.-G."/>
        </authorList>
    </citation>
    <scope>NUCLEOTIDE SEQUENCE</scope>
    <source>
        <strain evidence="1">BKB1-2</strain>
    </source>
</reference>
<protein>
    <submittedName>
        <fullName evidence="1">MarR family winged helix-turn-helix transcriptional regulator</fullName>
    </submittedName>
</protein>
<dbReference type="GO" id="GO:0006950">
    <property type="term" value="P:response to stress"/>
    <property type="evidence" value="ECO:0007669"/>
    <property type="project" value="TreeGrafter"/>
</dbReference>
<dbReference type="Proteomes" id="UP001232019">
    <property type="component" value="Chromosome"/>
</dbReference>
<proteinExistence type="predicted"/>
<dbReference type="InterPro" id="IPR036388">
    <property type="entry name" value="WH-like_DNA-bd_sf"/>
</dbReference>
<dbReference type="AlphaFoldDB" id="A0AA49GCD0"/>
<dbReference type="PANTHER" id="PTHR33164">
    <property type="entry name" value="TRANSCRIPTIONAL REGULATOR, MARR FAMILY"/>
    <property type="match status" value="1"/>
</dbReference>
<dbReference type="PANTHER" id="PTHR33164:SF43">
    <property type="entry name" value="HTH-TYPE TRANSCRIPTIONAL REPRESSOR YETL"/>
    <property type="match status" value="1"/>
</dbReference>
<evidence type="ECO:0000313" key="1">
    <source>
        <dbReference type="EMBL" id="WKK79499.2"/>
    </source>
</evidence>
<dbReference type="Gene3D" id="1.10.10.10">
    <property type="entry name" value="Winged helix-like DNA-binding domain superfamily/Winged helix DNA-binding domain"/>
    <property type="match status" value="1"/>
</dbReference>
<organism evidence="1">
    <name type="scientific">Marivirga arenosa</name>
    <dbReference type="NCBI Taxonomy" id="3059076"/>
    <lineage>
        <taxon>Bacteria</taxon>
        <taxon>Pseudomonadati</taxon>
        <taxon>Bacteroidota</taxon>
        <taxon>Cytophagia</taxon>
        <taxon>Cytophagales</taxon>
        <taxon>Marivirgaceae</taxon>
        <taxon>Marivirga</taxon>
    </lineage>
</organism>